<dbReference type="PANTHER" id="PTHR44858:SF1">
    <property type="entry name" value="UDP-N-ACETYLGLUCOSAMINE--PEPTIDE N-ACETYLGLUCOSAMINYLTRANSFERASE SPINDLY-RELATED"/>
    <property type="match status" value="1"/>
</dbReference>
<organism evidence="4 5">
    <name type="scientific">Chamaesiphon minutus (strain ATCC 27169 / PCC 6605)</name>
    <dbReference type="NCBI Taxonomy" id="1173020"/>
    <lineage>
        <taxon>Bacteria</taxon>
        <taxon>Bacillati</taxon>
        <taxon>Cyanobacteriota</taxon>
        <taxon>Cyanophyceae</taxon>
        <taxon>Gomontiellales</taxon>
        <taxon>Chamaesiphonaceae</taxon>
        <taxon>Chamaesiphon</taxon>
    </lineage>
</organism>
<evidence type="ECO:0000313" key="4">
    <source>
        <dbReference type="EMBL" id="AFY94465.1"/>
    </source>
</evidence>
<sequence length="586" mass="63285">MDILPKMKNYLLPTTLLGSIASGGLFTIALVSSVSPAMALSPVEIQRIAKQTTVQITGCDFGSGVIIRKNGSTYTVLTVAHNFRKSGCQLTTPDDTKYQIGKVKTFPNNVDLAAVTFTSNKSYPIAKLIDNSDRVEATETVYVSGFPLSSAINTSVFTIVKGDVVANPPSKQQGKGYSLIYSNNTLPGQSGGPVWNERGELIAIHGQGDIDTKLQTTVNDNVRVKTGYNLGITVNTFAKLATTAGIDGYTRTTVAAKPKPVEDYLANAILEENKGNYRGMLTEADRAIAIDPNNARLYYIRGVAKFQLDDKKGAADDYTKSIALNPRYPQAYSNRAYARAELGNPNGALEDTNRAIALDPKFALAYVNRSLAKFKFGDFKGVIEDTTRAIAIDPAIAIAYSNRSLAKSELGDQRGAIEDANRALAIDAKLGEAYINRGLANLRLGDNRAAIPDFERGAALKPTLAQAHSNIGVAKLQLGDTQGAIASSNRAISLNPNLPEGYFVRGFAKYQLGDHKGAIEDANRTISLRPTFAQAYANRAIARLQLGDNKQGLADLRKSAELFKQQGQMADYNRIMKAIEQLNRAN</sequence>
<dbReference type="RefSeq" id="WP_015160594.1">
    <property type="nucleotide sequence ID" value="NC_019697.1"/>
</dbReference>
<dbReference type="KEGG" id="cmp:Cha6605_3473"/>
<dbReference type="GO" id="GO:0009279">
    <property type="term" value="C:cell outer membrane"/>
    <property type="evidence" value="ECO:0007669"/>
    <property type="project" value="TreeGrafter"/>
</dbReference>
<dbReference type="InterPro" id="IPR050498">
    <property type="entry name" value="Ycf3"/>
</dbReference>
<dbReference type="PANTHER" id="PTHR44858">
    <property type="entry name" value="TETRATRICOPEPTIDE REPEAT PROTEIN 6"/>
    <property type="match status" value="1"/>
</dbReference>
<evidence type="ECO:0000313" key="5">
    <source>
        <dbReference type="Proteomes" id="UP000010366"/>
    </source>
</evidence>
<dbReference type="SMART" id="SM00028">
    <property type="entry name" value="TPR"/>
    <property type="match status" value="9"/>
</dbReference>
<gene>
    <name evidence="4" type="ORF">Cha6605_3473</name>
</gene>
<feature type="repeat" description="TPR" evidence="3">
    <location>
        <begin position="295"/>
        <end position="328"/>
    </location>
</feature>
<dbReference type="Pfam" id="PF13181">
    <property type="entry name" value="TPR_8"/>
    <property type="match status" value="1"/>
</dbReference>
<dbReference type="InterPro" id="IPR043504">
    <property type="entry name" value="Peptidase_S1_PA_chymotrypsin"/>
</dbReference>
<dbReference type="InterPro" id="IPR011990">
    <property type="entry name" value="TPR-like_helical_dom_sf"/>
</dbReference>
<dbReference type="Gene3D" id="1.25.40.10">
    <property type="entry name" value="Tetratricopeptide repeat domain"/>
    <property type="match status" value="3"/>
</dbReference>
<feature type="repeat" description="TPR" evidence="3">
    <location>
        <begin position="431"/>
        <end position="464"/>
    </location>
</feature>
<name>K9UI21_CHAP6</name>
<dbReference type="HOGENOM" id="CLU_005774_3_0_3"/>
<accession>K9UI21</accession>
<protein>
    <submittedName>
        <fullName evidence="4">Tetratricopeptide repeat protein</fullName>
    </submittedName>
</protein>
<keyword evidence="2 3" id="KW-0802">TPR repeat</keyword>
<dbReference type="PATRIC" id="fig|1173020.3.peg.3989"/>
<dbReference type="Gene3D" id="2.40.10.10">
    <property type="entry name" value="Trypsin-like serine proteases"/>
    <property type="match status" value="2"/>
</dbReference>
<proteinExistence type="predicted"/>
<dbReference type="SUPFAM" id="SSF48452">
    <property type="entry name" value="TPR-like"/>
    <property type="match status" value="1"/>
</dbReference>
<feature type="repeat" description="TPR" evidence="3">
    <location>
        <begin position="329"/>
        <end position="362"/>
    </location>
</feature>
<dbReference type="AlphaFoldDB" id="K9UI21"/>
<feature type="repeat" description="TPR" evidence="3">
    <location>
        <begin position="499"/>
        <end position="532"/>
    </location>
</feature>
<dbReference type="InterPro" id="IPR009003">
    <property type="entry name" value="Peptidase_S1_PA"/>
</dbReference>
<dbReference type="EMBL" id="CP003600">
    <property type="protein sequence ID" value="AFY94465.1"/>
    <property type="molecule type" value="Genomic_DNA"/>
</dbReference>
<dbReference type="eggNOG" id="COG0457">
    <property type="taxonomic scope" value="Bacteria"/>
</dbReference>
<keyword evidence="1" id="KW-0677">Repeat</keyword>
<keyword evidence="5" id="KW-1185">Reference proteome</keyword>
<evidence type="ECO:0000256" key="2">
    <source>
        <dbReference type="ARBA" id="ARBA00022803"/>
    </source>
</evidence>
<dbReference type="Pfam" id="PF13365">
    <property type="entry name" value="Trypsin_2"/>
    <property type="match status" value="1"/>
</dbReference>
<reference evidence="4 5" key="1">
    <citation type="submission" date="2012-05" db="EMBL/GenBank/DDBJ databases">
        <title>Finished chromosome of genome of Chamaesiphon sp. PCC 6605.</title>
        <authorList>
            <consortium name="US DOE Joint Genome Institute"/>
            <person name="Gugger M."/>
            <person name="Coursin T."/>
            <person name="Rippka R."/>
            <person name="Tandeau De Marsac N."/>
            <person name="Huntemann M."/>
            <person name="Wei C.-L."/>
            <person name="Han J."/>
            <person name="Detter J.C."/>
            <person name="Han C."/>
            <person name="Tapia R."/>
            <person name="Chen A."/>
            <person name="Kyrpides N."/>
            <person name="Mavromatis K."/>
            <person name="Markowitz V."/>
            <person name="Szeto E."/>
            <person name="Ivanova N."/>
            <person name="Pagani I."/>
            <person name="Pati A."/>
            <person name="Goodwin L."/>
            <person name="Nordberg H.P."/>
            <person name="Cantor M.N."/>
            <person name="Hua S.X."/>
            <person name="Woyke T."/>
            <person name="Kerfeld C.A."/>
        </authorList>
    </citation>
    <scope>NUCLEOTIDE SEQUENCE [LARGE SCALE GENOMIC DNA]</scope>
    <source>
        <strain evidence="5">ATCC 27169 / PCC 6605</strain>
    </source>
</reference>
<dbReference type="STRING" id="1173020.Cha6605_3473"/>
<dbReference type="SUPFAM" id="SSF50494">
    <property type="entry name" value="Trypsin-like serine proteases"/>
    <property type="match status" value="1"/>
</dbReference>
<evidence type="ECO:0000256" key="1">
    <source>
        <dbReference type="ARBA" id="ARBA00022737"/>
    </source>
</evidence>
<dbReference type="InterPro" id="IPR019734">
    <property type="entry name" value="TPR_rpt"/>
</dbReference>
<dbReference type="eggNOG" id="COG3591">
    <property type="taxonomic scope" value="Bacteria"/>
</dbReference>
<evidence type="ECO:0000256" key="3">
    <source>
        <dbReference type="PROSITE-ProRule" id="PRU00339"/>
    </source>
</evidence>
<dbReference type="Proteomes" id="UP000010366">
    <property type="component" value="Chromosome"/>
</dbReference>
<feature type="repeat" description="TPR" evidence="3">
    <location>
        <begin position="465"/>
        <end position="498"/>
    </location>
</feature>
<dbReference type="GO" id="GO:0046813">
    <property type="term" value="P:receptor-mediated virion attachment to host cell"/>
    <property type="evidence" value="ECO:0007669"/>
    <property type="project" value="TreeGrafter"/>
</dbReference>
<dbReference type="Pfam" id="PF13432">
    <property type="entry name" value="TPR_16"/>
    <property type="match status" value="1"/>
</dbReference>
<dbReference type="PROSITE" id="PS50005">
    <property type="entry name" value="TPR"/>
    <property type="match status" value="5"/>
</dbReference>